<dbReference type="Gene3D" id="2.40.50.40">
    <property type="match status" value="1"/>
</dbReference>
<dbReference type="InterPro" id="IPR000827">
    <property type="entry name" value="Chemokine_CC_CS"/>
</dbReference>
<evidence type="ECO:0000256" key="4">
    <source>
        <dbReference type="ARBA" id="ARBA00022525"/>
    </source>
</evidence>
<gene>
    <name evidence="11" type="ORF">UPYG_G00264360</name>
</gene>
<dbReference type="Proteomes" id="UP001557470">
    <property type="component" value="Unassembled WGS sequence"/>
</dbReference>
<dbReference type="AlphaFoldDB" id="A0ABD0WEP2"/>
<dbReference type="InterPro" id="IPR036048">
    <property type="entry name" value="Interleukin_8-like_sf"/>
</dbReference>
<reference evidence="11 12" key="1">
    <citation type="submission" date="2024-06" db="EMBL/GenBank/DDBJ databases">
        <authorList>
            <person name="Pan Q."/>
            <person name="Wen M."/>
            <person name="Jouanno E."/>
            <person name="Zahm M."/>
            <person name="Klopp C."/>
            <person name="Cabau C."/>
            <person name="Louis A."/>
            <person name="Berthelot C."/>
            <person name="Parey E."/>
            <person name="Roest Crollius H."/>
            <person name="Montfort J."/>
            <person name="Robinson-Rechavi M."/>
            <person name="Bouchez O."/>
            <person name="Lampietro C."/>
            <person name="Lopez Roques C."/>
            <person name="Donnadieu C."/>
            <person name="Postlethwait J."/>
            <person name="Bobe J."/>
            <person name="Verreycken H."/>
            <person name="Guiguen Y."/>
        </authorList>
    </citation>
    <scope>NUCLEOTIDE SEQUENCE [LARGE SCALE GENOMIC DNA]</scope>
    <source>
        <strain evidence="11">Up_M1</strain>
        <tissue evidence="11">Testis</tissue>
    </source>
</reference>
<evidence type="ECO:0000256" key="5">
    <source>
        <dbReference type="ARBA" id="ARBA00022729"/>
    </source>
</evidence>
<comment type="caution">
    <text evidence="11">The sequence shown here is derived from an EMBL/GenBank/DDBJ whole genome shotgun (WGS) entry which is preliminary data.</text>
</comment>
<evidence type="ECO:0000256" key="2">
    <source>
        <dbReference type="ARBA" id="ARBA00010868"/>
    </source>
</evidence>
<evidence type="ECO:0000256" key="1">
    <source>
        <dbReference type="ARBA" id="ARBA00004613"/>
    </source>
</evidence>
<comment type="function">
    <text evidence="7">Monokine with inflammatory and chemokinetic properties. Binds to CCR1, CCR4 and CCR5. One of the major HIV-suppressive factors produced by CD8+ T-cells. Recombinant MIP-1-alpha induces a dose-dependent inhibition of different strains of HIV-1, HIV-2, and simian immunodeficiency virus (SIV).</text>
</comment>
<evidence type="ECO:0000256" key="6">
    <source>
        <dbReference type="ARBA" id="ARBA00023157"/>
    </source>
</evidence>
<evidence type="ECO:0000259" key="10">
    <source>
        <dbReference type="SMART" id="SM00199"/>
    </source>
</evidence>
<dbReference type="Pfam" id="PF00048">
    <property type="entry name" value="IL8"/>
    <property type="match status" value="1"/>
</dbReference>
<keyword evidence="12" id="KW-1185">Reference proteome</keyword>
<accession>A0ABD0WEP2</accession>
<dbReference type="PANTHER" id="PTHR12015">
    <property type="entry name" value="SMALL INDUCIBLE CYTOKINE A"/>
    <property type="match status" value="1"/>
</dbReference>
<dbReference type="PROSITE" id="PS00472">
    <property type="entry name" value="SMALL_CYTOKINES_CC"/>
    <property type="match status" value="1"/>
</dbReference>
<evidence type="ECO:0000256" key="7">
    <source>
        <dbReference type="ARBA" id="ARBA00044740"/>
    </source>
</evidence>
<name>A0ABD0WEP2_UMBPY</name>
<comment type="similarity">
    <text evidence="2 9">Belongs to the intercrine beta (chemokine CC) family.</text>
</comment>
<comment type="subunit">
    <text evidence="8">Self-associates. Also heterodimer of MIP-1-alpha(4-69) and MIP-1-beta(3-69). Interacts with CCR1.</text>
</comment>
<proteinExistence type="inferred from homology"/>
<dbReference type="InterPro" id="IPR001811">
    <property type="entry name" value="Chemokine_IL8-like_dom"/>
</dbReference>
<evidence type="ECO:0000313" key="12">
    <source>
        <dbReference type="Proteomes" id="UP001557470"/>
    </source>
</evidence>
<feature type="domain" description="Chemokine interleukin-8-like" evidence="10">
    <location>
        <begin position="31"/>
        <end position="89"/>
    </location>
</feature>
<dbReference type="FunFam" id="2.40.50.40:FF:000002">
    <property type="entry name" value="C-C motif chemokine"/>
    <property type="match status" value="1"/>
</dbReference>
<keyword evidence="6" id="KW-1015">Disulfide bond</keyword>
<feature type="signal peptide" evidence="9">
    <location>
        <begin position="1"/>
        <end position="24"/>
    </location>
</feature>
<comment type="subcellular location">
    <subcellularLocation>
        <location evidence="1 9">Secreted</location>
    </subcellularLocation>
</comment>
<dbReference type="EMBL" id="JAGEUA010000008">
    <property type="protein sequence ID" value="KAL0968255.1"/>
    <property type="molecule type" value="Genomic_DNA"/>
</dbReference>
<protein>
    <recommendedName>
        <fullName evidence="9">C-C motif chemokine</fullName>
    </recommendedName>
</protein>
<evidence type="ECO:0000256" key="9">
    <source>
        <dbReference type="RuleBase" id="RU361150"/>
    </source>
</evidence>
<keyword evidence="5 9" id="KW-0732">Signal</keyword>
<sequence>MFTPRLAMLAVLVLVLSALTISEGLRMASGPKKCCFEFVDRQISRKRVVSYTMTSQQCSNPAVLFKTLKGGQVCARPSEKWVKDYIQFLDSKTAGKQSPLM</sequence>
<evidence type="ECO:0000256" key="8">
    <source>
        <dbReference type="ARBA" id="ARBA00046726"/>
    </source>
</evidence>
<keyword evidence="3 9" id="KW-0202">Cytokine</keyword>
<dbReference type="InterPro" id="IPR039809">
    <property type="entry name" value="Chemokine_b/g/d"/>
</dbReference>
<evidence type="ECO:0000256" key="3">
    <source>
        <dbReference type="ARBA" id="ARBA00022514"/>
    </source>
</evidence>
<dbReference type="SMART" id="SM00199">
    <property type="entry name" value="SCY"/>
    <property type="match status" value="1"/>
</dbReference>
<keyword evidence="9" id="KW-0145">Chemotaxis</keyword>
<dbReference type="SUPFAM" id="SSF54117">
    <property type="entry name" value="Interleukin 8-like chemokines"/>
    <property type="match status" value="1"/>
</dbReference>
<keyword evidence="4 9" id="KW-0964">Secreted</keyword>
<dbReference type="GO" id="GO:0005125">
    <property type="term" value="F:cytokine activity"/>
    <property type="evidence" value="ECO:0007669"/>
    <property type="project" value="UniProtKB-KW"/>
</dbReference>
<dbReference type="GO" id="GO:0006935">
    <property type="term" value="P:chemotaxis"/>
    <property type="evidence" value="ECO:0007669"/>
    <property type="project" value="UniProtKB-KW"/>
</dbReference>
<organism evidence="11 12">
    <name type="scientific">Umbra pygmaea</name>
    <name type="common">Eastern mudminnow</name>
    <dbReference type="NCBI Taxonomy" id="75934"/>
    <lineage>
        <taxon>Eukaryota</taxon>
        <taxon>Metazoa</taxon>
        <taxon>Chordata</taxon>
        <taxon>Craniata</taxon>
        <taxon>Vertebrata</taxon>
        <taxon>Euteleostomi</taxon>
        <taxon>Actinopterygii</taxon>
        <taxon>Neopterygii</taxon>
        <taxon>Teleostei</taxon>
        <taxon>Protacanthopterygii</taxon>
        <taxon>Esociformes</taxon>
        <taxon>Umbridae</taxon>
        <taxon>Umbra</taxon>
    </lineage>
</organism>
<evidence type="ECO:0000313" key="11">
    <source>
        <dbReference type="EMBL" id="KAL0968255.1"/>
    </source>
</evidence>
<dbReference type="PANTHER" id="PTHR12015:SF183">
    <property type="entry name" value="C-C MOTIF CHEMOKINE 3"/>
    <property type="match status" value="1"/>
</dbReference>
<dbReference type="GO" id="GO:0005615">
    <property type="term" value="C:extracellular space"/>
    <property type="evidence" value="ECO:0007669"/>
    <property type="project" value="UniProtKB-KW"/>
</dbReference>
<feature type="chain" id="PRO_5044531761" description="C-C motif chemokine" evidence="9">
    <location>
        <begin position="25"/>
        <end position="101"/>
    </location>
</feature>
<dbReference type="CDD" id="cd00272">
    <property type="entry name" value="Chemokine_CC"/>
    <property type="match status" value="1"/>
</dbReference>